<comment type="caution">
    <text evidence="1">The sequence shown here is derived from an EMBL/GenBank/DDBJ whole genome shotgun (WGS) entry which is preliminary data.</text>
</comment>
<reference evidence="1 2" key="1">
    <citation type="submission" date="2021-03" db="EMBL/GenBank/DDBJ databases">
        <title>Whole genome sequence of Metabacillus bambusae BG109.</title>
        <authorList>
            <person name="Jeong J.W."/>
        </authorList>
    </citation>
    <scope>NUCLEOTIDE SEQUENCE [LARGE SCALE GENOMIC DNA]</scope>
    <source>
        <strain evidence="1 2">BG109</strain>
    </source>
</reference>
<organism evidence="1 2">
    <name type="scientific">Metabacillus bambusae</name>
    <dbReference type="NCBI Taxonomy" id="2795218"/>
    <lineage>
        <taxon>Bacteria</taxon>
        <taxon>Bacillati</taxon>
        <taxon>Bacillota</taxon>
        <taxon>Bacilli</taxon>
        <taxon>Bacillales</taxon>
        <taxon>Bacillaceae</taxon>
        <taxon>Metabacillus</taxon>
    </lineage>
</organism>
<name>A0ABS3MZC8_9BACI</name>
<dbReference type="EMBL" id="JAGDEL010000003">
    <property type="protein sequence ID" value="MBO1511350.1"/>
    <property type="molecule type" value="Genomic_DNA"/>
</dbReference>
<gene>
    <name evidence="1" type="ORF">I7822_06670</name>
</gene>
<evidence type="ECO:0000313" key="2">
    <source>
        <dbReference type="Proteomes" id="UP000663981"/>
    </source>
</evidence>
<proteinExistence type="predicted"/>
<dbReference type="Proteomes" id="UP000663981">
    <property type="component" value="Unassembled WGS sequence"/>
</dbReference>
<keyword evidence="2" id="KW-1185">Reference proteome</keyword>
<accession>A0ABS3MZC8</accession>
<dbReference type="RefSeq" id="WP_207976244.1">
    <property type="nucleotide sequence ID" value="NZ_JAGDEL010000003.1"/>
</dbReference>
<protein>
    <submittedName>
        <fullName evidence="1">Uncharacterized protein</fullName>
    </submittedName>
</protein>
<evidence type="ECO:0000313" key="1">
    <source>
        <dbReference type="EMBL" id="MBO1511350.1"/>
    </source>
</evidence>
<sequence length="84" mass="9754">MFVTLLLPTVVPYGCPGTFFDLRAGYIRKTEFFRWIASVDERSKPYHHVQLQKSEDIEKLHGTFVEGEQQSQTSFVPSNPTQYK</sequence>